<keyword evidence="1" id="KW-0812">Transmembrane</keyword>
<dbReference type="Proteomes" id="UP000290407">
    <property type="component" value="Unassembled WGS sequence"/>
</dbReference>
<feature type="transmembrane region" description="Helical" evidence="1">
    <location>
        <begin position="12"/>
        <end position="34"/>
    </location>
</feature>
<organism evidence="2 3">
    <name type="scientific">Spirosoma sordidisoli</name>
    <dbReference type="NCBI Taxonomy" id="2502893"/>
    <lineage>
        <taxon>Bacteria</taxon>
        <taxon>Pseudomonadati</taxon>
        <taxon>Bacteroidota</taxon>
        <taxon>Cytophagia</taxon>
        <taxon>Cytophagales</taxon>
        <taxon>Cytophagaceae</taxon>
        <taxon>Spirosoma</taxon>
    </lineage>
</organism>
<evidence type="ECO:0000256" key="1">
    <source>
        <dbReference type="SAM" id="Phobius"/>
    </source>
</evidence>
<dbReference type="EMBL" id="SBLB01000008">
    <property type="protein sequence ID" value="RYC67384.1"/>
    <property type="molecule type" value="Genomic_DNA"/>
</dbReference>
<accession>A0A4Q2UEG9</accession>
<sequence>MDDNSTLKLLDFWVNFSANFLTIVASGIAIYVFIKSKDKLASALNAIVNYSIQLTLSDLKYKVERLNDYTTNDKDQLQEVIGILHEIEGQIIGSKSLEAALSEQLAKISNFTNNPRLLSEPKKRSLVAELREKIRHIDVSNYGKIIN</sequence>
<comment type="caution">
    <text evidence="2">The sequence shown here is derived from an EMBL/GenBank/DDBJ whole genome shotgun (WGS) entry which is preliminary data.</text>
</comment>
<proteinExistence type="predicted"/>
<dbReference type="AlphaFoldDB" id="A0A4Q2UEG9"/>
<keyword evidence="1" id="KW-0472">Membrane</keyword>
<gene>
    <name evidence="2" type="ORF">EQG79_25050</name>
</gene>
<keyword evidence="1" id="KW-1133">Transmembrane helix</keyword>
<name>A0A4Q2UEG9_9BACT</name>
<reference evidence="2 3" key="1">
    <citation type="submission" date="2019-01" db="EMBL/GenBank/DDBJ databases">
        <title>Spirosoma flava sp. nov., a propanil-degrading bacterium isolated from herbicide-contaminated soil.</title>
        <authorList>
            <person name="Zhang L."/>
            <person name="Jiang J.-D."/>
        </authorList>
    </citation>
    <scope>NUCLEOTIDE SEQUENCE [LARGE SCALE GENOMIC DNA]</scope>
    <source>
        <strain evidence="2 3">TY50</strain>
    </source>
</reference>
<dbReference type="RefSeq" id="WP_129605310.1">
    <property type="nucleotide sequence ID" value="NZ_SBLB01000008.1"/>
</dbReference>
<protein>
    <submittedName>
        <fullName evidence="2">Uncharacterized protein</fullName>
    </submittedName>
</protein>
<evidence type="ECO:0000313" key="3">
    <source>
        <dbReference type="Proteomes" id="UP000290407"/>
    </source>
</evidence>
<evidence type="ECO:0000313" key="2">
    <source>
        <dbReference type="EMBL" id="RYC67384.1"/>
    </source>
</evidence>
<keyword evidence="3" id="KW-1185">Reference proteome</keyword>